<feature type="binding site" evidence="5">
    <location>
        <position position="152"/>
    </location>
    <ligand>
        <name>Zn(2+)</name>
        <dbReference type="ChEBI" id="CHEBI:29105"/>
        <note>structural</note>
    </ligand>
</feature>
<dbReference type="GO" id="GO:0005737">
    <property type="term" value="C:cytoplasm"/>
    <property type="evidence" value="ECO:0007669"/>
    <property type="project" value="UniProtKB-SubCell"/>
</dbReference>
<feature type="binding site" evidence="5">
    <location>
        <position position="162"/>
    </location>
    <ligand>
        <name>AMP</name>
        <dbReference type="ChEBI" id="CHEBI:456215"/>
    </ligand>
</feature>
<protein>
    <recommendedName>
        <fullName evidence="5 7">Adenylate kinase</fullName>
        <shortName evidence="5">AK</shortName>
        <ecNumber evidence="5 7">2.7.4.3</ecNumber>
    </recommendedName>
    <alternativeName>
        <fullName evidence="5">ATP-AMP transphosphorylase</fullName>
    </alternativeName>
    <alternativeName>
        <fullName evidence="5">ATP:AMP phosphotransferase</fullName>
    </alternativeName>
    <alternativeName>
        <fullName evidence="5">Adenylate monophosphate kinase</fullName>
    </alternativeName>
</protein>
<dbReference type="InterPro" id="IPR006259">
    <property type="entry name" value="Adenyl_kin_sub"/>
</dbReference>
<dbReference type="GO" id="GO:0008270">
    <property type="term" value="F:zinc ion binding"/>
    <property type="evidence" value="ECO:0007669"/>
    <property type="project" value="UniProtKB-UniRule"/>
</dbReference>
<feature type="binding site" evidence="5">
    <location>
        <position position="130"/>
    </location>
    <ligand>
        <name>Zn(2+)</name>
        <dbReference type="ChEBI" id="CHEBI:29105"/>
        <note>structural</note>
    </ligand>
</feature>
<dbReference type="PRINTS" id="PR00094">
    <property type="entry name" value="ADENYLTKNASE"/>
</dbReference>
<dbReference type="Pfam" id="PF00406">
    <property type="entry name" value="ADK"/>
    <property type="match status" value="1"/>
</dbReference>
<dbReference type="PANTHER" id="PTHR23359">
    <property type="entry name" value="NUCLEOTIDE KINASE"/>
    <property type="match status" value="1"/>
</dbReference>
<feature type="binding site" evidence="5">
    <location>
        <position position="36"/>
    </location>
    <ligand>
        <name>AMP</name>
        <dbReference type="ChEBI" id="CHEBI:456215"/>
    </ligand>
</feature>
<comment type="subunit">
    <text evidence="5 7">Monomer.</text>
</comment>
<feature type="binding site" evidence="5">
    <location>
        <position position="135"/>
    </location>
    <ligand>
        <name>Zn(2+)</name>
        <dbReference type="ChEBI" id="CHEBI:29105"/>
        <note>structural</note>
    </ligand>
</feature>
<keyword evidence="5" id="KW-0963">Cytoplasm</keyword>
<dbReference type="GO" id="GO:0044209">
    <property type="term" value="P:AMP salvage"/>
    <property type="evidence" value="ECO:0007669"/>
    <property type="project" value="UniProtKB-UniRule"/>
</dbReference>
<organism evidence="9">
    <name type="scientific">Desulfobacca acetoxidans</name>
    <dbReference type="NCBI Taxonomy" id="60893"/>
    <lineage>
        <taxon>Bacteria</taxon>
        <taxon>Pseudomonadati</taxon>
        <taxon>Thermodesulfobacteriota</taxon>
        <taxon>Desulfobaccia</taxon>
        <taxon>Desulfobaccales</taxon>
        <taxon>Desulfobaccaceae</taxon>
        <taxon>Desulfobacca</taxon>
    </lineage>
</organism>
<evidence type="ECO:0000256" key="7">
    <source>
        <dbReference type="RuleBase" id="RU003331"/>
    </source>
</evidence>
<evidence type="ECO:0000259" key="8">
    <source>
        <dbReference type="Pfam" id="PF05191"/>
    </source>
</evidence>
<keyword evidence="5 7" id="KW-0067">ATP-binding</keyword>
<evidence type="ECO:0000313" key="9">
    <source>
        <dbReference type="EMBL" id="HGF34859.1"/>
    </source>
</evidence>
<comment type="similarity">
    <text evidence="5 6">Belongs to the adenylate kinase family.</text>
</comment>
<proteinExistence type="inferred from homology"/>
<keyword evidence="5" id="KW-0862">Zinc</keyword>
<accession>A0A7C3V8L0</accession>
<keyword evidence="2 5" id="KW-0545">Nucleotide biosynthesis</keyword>
<comment type="catalytic activity">
    <reaction evidence="5 7">
        <text>AMP + ATP = 2 ADP</text>
        <dbReference type="Rhea" id="RHEA:12973"/>
        <dbReference type="ChEBI" id="CHEBI:30616"/>
        <dbReference type="ChEBI" id="CHEBI:456215"/>
        <dbReference type="ChEBI" id="CHEBI:456216"/>
        <dbReference type="EC" id="2.7.4.3"/>
    </reaction>
</comment>
<dbReference type="GO" id="GO:0004017">
    <property type="term" value="F:AMP kinase activity"/>
    <property type="evidence" value="ECO:0007669"/>
    <property type="project" value="UniProtKB-UniRule"/>
</dbReference>
<feature type="binding site" evidence="5">
    <location>
        <position position="201"/>
    </location>
    <ligand>
        <name>ATP</name>
        <dbReference type="ChEBI" id="CHEBI:30616"/>
    </ligand>
</feature>
<evidence type="ECO:0000256" key="5">
    <source>
        <dbReference type="HAMAP-Rule" id="MF_00235"/>
    </source>
</evidence>
<feature type="binding site" evidence="5">
    <location>
        <begin position="10"/>
        <end position="15"/>
    </location>
    <ligand>
        <name>ATP</name>
        <dbReference type="ChEBI" id="CHEBI:30616"/>
    </ligand>
</feature>
<comment type="function">
    <text evidence="5">Catalyzes the reversible transfer of the terminal phosphate group between ATP and AMP. Plays an important role in cellular energy homeostasis and in adenine nucleotide metabolism.</text>
</comment>
<evidence type="ECO:0000256" key="1">
    <source>
        <dbReference type="ARBA" id="ARBA00022679"/>
    </source>
</evidence>
<dbReference type="InterPro" id="IPR007862">
    <property type="entry name" value="Adenylate_kinase_lid-dom"/>
</dbReference>
<dbReference type="EC" id="2.7.4.3" evidence="5 7"/>
<dbReference type="InterPro" id="IPR000850">
    <property type="entry name" value="Adenylat/UMP-CMP_kin"/>
</dbReference>
<feature type="region of interest" description="NMP" evidence="5">
    <location>
        <begin position="30"/>
        <end position="59"/>
    </location>
</feature>
<keyword evidence="3 5" id="KW-0547">Nucleotide-binding</keyword>
<feature type="binding site" evidence="5">
    <location>
        <position position="155"/>
    </location>
    <ligand>
        <name>Zn(2+)</name>
        <dbReference type="ChEBI" id="CHEBI:29105"/>
        <note>structural</note>
    </ligand>
</feature>
<evidence type="ECO:0000256" key="3">
    <source>
        <dbReference type="ARBA" id="ARBA00022741"/>
    </source>
</evidence>
<dbReference type="AlphaFoldDB" id="A0A7C3V8L0"/>
<comment type="pathway">
    <text evidence="5">Purine metabolism; AMP biosynthesis via salvage pathway; AMP from ADP: step 1/1.</text>
</comment>
<dbReference type="NCBIfam" id="NF001381">
    <property type="entry name" value="PRK00279.1-3"/>
    <property type="match status" value="1"/>
</dbReference>
<keyword evidence="5" id="KW-0479">Metal-binding</keyword>
<dbReference type="EMBL" id="DTMF01000264">
    <property type="protein sequence ID" value="HGF34859.1"/>
    <property type="molecule type" value="Genomic_DNA"/>
</dbReference>
<dbReference type="NCBIfam" id="NF011100">
    <property type="entry name" value="PRK14527.1"/>
    <property type="match status" value="1"/>
</dbReference>
<feature type="binding site" evidence="5">
    <location>
        <position position="31"/>
    </location>
    <ligand>
        <name>AMP</name>
        <dbReference type="ChEBI" id="CHEBI:456215"/>
    </ligand>
</feature>
<dbReference type="NCBIfam" id="TIGR01351">
    <property type="entry name" value="adk"/>
    <property type="match status" value="1"/>
</dbReference>
<dbReference type="InterPro" id="IPR027417">
    <property type="entry name" value="P-loop_NTPase"/>
</dbReference>
<feature type="binding site" evidence="5">
    <location>
        <position position="173"/>
    </location>
    <ligand>
        <name>AMP</name>
        <dbReference type="ChEBI" id="CHEBI:456215"/>
    </ligand>
</feature>
<name>A0A7C3V8L0_9BACT</name>
<dbReference type="PROSITE" id="PS00113">
    <property type="entry name" value="ADENYLATE_KINASE"/>
    <property type="match status" value="1"/>
</dbReference>
<dbReference type="UniPathway" id="UPA00588">
    <property type="reaction ID" value="UER00649"/>
</dbReference>
<dbReference type="Gene3D" id="3.40.50.300">
    <property type="entry name" value="P-loop containing nucleotide triphosphate hydrolases"/>
    <property type="match status" value="1"/>
</dbReference>
<comment type="domain">
    <text evidence="5">Consists of three domains, a large central CORE domain and two small peripheral domains, NMPbind and LID, which undergo movements during catalysis. The LID domain closes over the site of phosphoryl transfer upon ATP binding. Assembling and dissambling the active center during each catalytic cycle provides an effective means to prevent ATP hydrolysis. Some bacteria have evolved a zinc-coordinating structure that stabilizes the LID domain.</text>
</comment>
<dbReference type="InterPro" id="IPR033690">
    <property type="entry name" value="Adenylat_kinase_CS"/>
</dbReference>
<feature type="domain" description="Adenylate kinase active site lid" evidence="8">
    <location>
        <begin position="127"/>
        <end position="164"/>
    </location>
</feature>
<keyword evidence="4 5" id="KW-0418">Kinase</keyword>
<keyword evidence="1 5" id="KW-0808">Transferase</keyword>
<dbReference type="NCBIfam" id="NF011105">
    <property type="entry name" value="PRK14532.1"/>
    <property type="match status" value="1"/>
</dbReference>
<dbReference type="NCBIfam" id="NF001379">
    <property type="entry name" value="PRK00279.1-1"/>
    <property type="match status" value="1"/>
</dbReference>
<comment type="caution">
    <text evidence="5">Lacks conserved residue(s) required for the propagation of feature annotation.</text>
</comment>
<dbReference type="NCBIfam" id="NF001380">
    <property type="entry name" value="PRK00279.1-2"/>
    <property type="match status" value="1"/>
</dbReference>
<dbReference type="FunFam" id="3.40.50.300:FF:000106">
    <property type="entry name" value="Adenylate kinase mitochondrial"/>
    <property type="match status" value="1"/>
</dbReference>
<dbReference type="HAMAP" id="MF_00235">
    <property type="entry name" value="Adenylate_kinase_Adk"/>
    <property type="match status" value="1"/>
</dbReference>
<evidence type="ECO:0000256" key="4">
    <source>
        <dbReference type="ARBA" id="ARBA00022777"/>
    </source>
</evidence>
<evidence type="ECO:0000256" key="2">
    <source>
        <dbReference type="ARBA" id="ARBA00022727"/>
    </source>
</evidence>
<feature type="binding site" evidence="5">
    <location>
        <begin position="85"/>
        <end position="88"/>
    </location>
    <ligand>
        <name>AMP</name>
        <dbReference type="ChEBI" id="CHEBI:456215"/>
    </ligand>
</feature>
<gene>
    <name evidence="5" type="primary">adk</name>
    <name evidence="9" type="ORF">ENW96_10810</name>
</gene>
<reference evidence="9" key="1">
    <citation type="journal article" date="2020" name="mSystems">
        <title>Genome- and Community-Level Interaction Insights into Carbon Utilization and Element Cycling Functions of Hydrothermarchaeota in Hydrothermal Sediment.</title>
        <authorList>
            <person name="Zhou Z."/>
            <person name="Liu Y."/>
            <person name="Xu W."/>
            <person name="Pan J."/>
            <person name="Luo Z.H."/>
            <person name="Li M."/>
        </authorList>
    </citation>
    <scope>NUCLEOTIDE SEQUENCE [LARGE SCALE GENOMIC DNA]</scope>
    <source>
        <strain evidence="9">SpSt-897</strain>
    </source>
</reference>
<comment type="subcellular location">
    <subcellularLocation>
        <location evidence="5 7">Cytoplasm</location>
    </subcellularLocation>
</comment>
<feature type="binding site" evidence="5">
    <location>
        <position position="127"/>
    </location>
    <ligand>
        <name>ATP</name>
        <dbReference type="ChEBI" id="CHEBI:30616"/>
    </ligand>
</feature>
<sequence>MNLILLGGPGAGKGTQAKKLIEKYQIPQISTGDILRAAVKEGTEMGKKAKEYMDAGKLVPDEVVIGIIKDRLAQPDCKKGFILDGFPRTVPQAEALDKVLAGLGTKIDHVISIDVDEEALVTRLTGRRTCKNPACGQMYHIEYSPPQKAGVCDKCGSELYQRDDDNETTVRSRLATYNQATKPLIDYYTQKGLIRPIKGEGSIDDIFTKICGILGQAA</sequence>
<feature type="binding site" evidence="5">
    <location>
        <begin position="57"/>
        <end position="59"/>
    </location>
    <ligand>
        <name>AMP</name>
        <dbReference type="ChEBI" id="CHEBI:456215"/>
    </ligand>
</feature>
<dbReference type="CDD" id="cd01428">
    <property type="entry name" value="ADK"/>
    <property type="match status" value="1"/>
</dbReference>
<comment type="caution">
    <text evidence="9">The sequence shown here is derived from an EMBL/GenBank/DDBJ whole genome shotgun (WGS) entry which is preliminary data.</text>
</comment>
<dbReference type="SUPFAM" id="SSF52540">
    <property type="entry name" value="P-loop containing nucleoside triphosphate hydrolases"/>
    <property type="match status" value="1"/>
</dbReference>
<feature type="binding site" evidence="5">
    <location>
        <position position="92"/>
    </location>
    <ligand>
        <name>AMP</name>
        <dbReference type="ChEBI" id="CHEBI:456215"/>
    </ligand>
</feature>
<evidence type="ECO:0000256" key="6">
    <source>
        <dbReference type="RuleBase" id="RU003330"/>
    </source>
</evidence>
<dbReference type="Pfam" id="PF05191">
    <property type="entry name" value="ADK_lid"/>
    <property type="match status" value="1"/>
</dbReference>
<dbReference type="GO" id="GO:0005524">
    <property type="term" value="F:ATP binding"/>
    <property type="evidence" value="ECO:0007669"/>
    <property type="project" value="UniProtKB-UniRule"/>
</dbReference>